<dbReference type="RefSeq" id="WP_190309117.1">
    <property type="nucleotide sequence ID" value="NZ_JACNYK010000002.1"/>
</dbReference>
<gene>
    <name evidence="1" type="ORF">H8B17_10490</name>
</gene>
<accession>A0ABR7Y3Z7</accession>
<evidence type="ECO:0000313" key="1">
    <source>
        <dbReference type="EMBL" id="MBD1426011.1"/>
    </source>
</evidence>
<proteinExistence type="predicted"/>
<evidence type="ECO:0000313" key="2">
    <source>
        <dbReference type="Proteomes" id="UP000606494"/>
    </source>
</evidence>
<protein>
    <submittedName>
        <fullName evidence="1">Uncharacterized protein</fullName>
    </submittedName>
</protein>
<comment type="caution">
    <text evidence="1">The sequence shown here is derived from an EMBL/GenBank/DDBJ whole genome shotgun (WGS) entry which is preliminary data.</text>
</comment>
<keyword evidence="2" id="KW-1185">Reference proteome</keyword>
<dbReference type="EMBL" id="JACNYK010000002">
    <property type="protein sequence ID" value="MBD1426011.1"/>
    <property type="molecule type" value="Genomic_DNA"/>
</dbReference>
<sequence length="79" mass="8648">MTDKDKPISLVERLKRIALEQKRESIQTTPAGSSVVQCPQCGAGRAKQDGITKCGYCGYEFIATKLSDGINIKKEDNSK</sequence>
<organism evidence="1 2">
    <name type="scientific">Sphingobacterium arenae</name>
    <dbReference type="NCBI Taxonomy" id="1280598"/>
    <lineage>
        <taxon>Bacteria</taxon>
        <taxon>Pseudomonadati</taxon>
        <taxon>Bacteroidota</taxon>
        <taxon>Sphingobacteriia</taxon>
        <taxon>Sphingobacteriales</taxon>
        <taxon>Sphingobacteriaceae</taxon>
        <taxon>Sphingobacterium</taxon>
    </lineage>
</organism>
<reference evidence="1 2" key="1">
    <citation type="submission" date="2020-08" db="EMBL/GenBank/DDBJ databases">
        <title>Sphingobacterium sp. DN00404 isolated from aquaculture water.</title>
        <authorList>
            <person name="Zhang M."/>
        </authorList>
    </citation>
    <scope>NUCLEOTIDE SEQUENCE [LARGE SCALE GENOMIC DNA]</scope>
    <source>
        <strain evidence="1 2">KCTC 32294</strain>
    </source>
</reference>
<dbReference type="Proteomes" id="UP000606494">
    <property type="component" value="Unassembled WGS sequence"/>
</dbReference>
<name>A0ABR7Y3Z7_9SPHI</name>